<dbReference type="GO" id="GO:0070652">
    <property type="term" value="C:HAUS complex"/>
    <property type="evidence" value="ECO:0007669"/>
    <property type="project" value="InterPro"/>
</dbReference>
<keyword evidence="9" id="KW-0131">Cell cycle</keyword>
<dbReference type="GO" id="GO:0005829">
    <property type="term" value="C:cytosol"/>
    <property type="evidence" value="ECO:0007669"/>
    <property type="project" value="TreeGrafter"/>
</dbReference>
<reference evidence="11 12" key="1">
    <citation type="submission" date="2018-12" db="EMBL/GenBank/DDBJ databases">
        <title>Genome sequence and assembly of Colletotrichum trifolii.</title>
        <authorList>
            <person name="Gan P."/>
            <person name="Shirasu K."/>
        </authorList>
    </citation>
    <scope>NUCLEOTIDE SEQUENCE [LARGE SCALE GENOMIC DNA]</scope>
    <source>
        <strain evidence="11 12">543-2</strain>
    </source>
</reference>
<protein>
    <recommendedName>
        <fullName evidence="13">HAUS augmin-like complex subunit 1</fullName>
    </recommendedName>
</protein>
<dbReference type="Proteomes" id="UP000295703">
    <property type="component" value="Unassembled WGS sequence"/>
</dbReference>
<feature type="region of interest" description="Disordered" evidence="10">
    <location>
        <begin position="215"/>
        <end position="234"/>
    </location>
</feature>
<dbReference type="GO" id="GO:0005874">
    <property type="term" value="C:microtubule"/>
    <property type="evidence" value="ECO:0007669"/>
    <property type="project" value="UniProtKB-KW"/>
</dbReference>
<evidence type="ECO:0000256" key="2">
    <source>
        <dbReference type="ARBA" id="ARBA00005479"/>
    </source>
</evidence>
<evidence type="ECO:0000256" key="10">
    <source>
        <dbReference type="SAM" id="MobiDB-lite"/>
    </source>
</evidence>
<dbReference type="EMBL" id="RYZW01000500">
    <property type="protein sequence ID" value="TDZ32832.1"/>
    <property type="molecule type" value="Genomic_DNA"/>
</dbReference>
<evidence type="ECO:0000256" key="7">
    <source>
        <dbReference type="ARBA" id="ARBA00023054"/>
    </source>
</evidence>
<dbReference type="PANTHER" id="PTHR31570">
    <property type="entry name" value="HAUS AUGMIN-LIKE COMPLEX SUBUNIT 1"/>
    <property type="match status" value="1"/>
</dbReference>
<keyword evidence="5" id="KW-0493">Microtubule</keyword>
<dbReference type="InterPro" id="IPR026243">
    <property type="entry name" value="HAUS1"/>
</dbReference>
<keyword evidence="12" id="KW-1185">Reference proteome</keyword>
<evidence type="ECO:0000256" key="5">
    <source>
        <dbReference type="ARBA" id="ARBA00022701"/>
    </source>
</evidence>
<feature type="compositionally biased region" description="Basic and acidic residues" evidence="10">
    <location>
        <begin position="216"/>
        <end position="234"/>
    </location>
</feature>
<evidence type="ECO:0000256" key="3">
    <source>
        <dbReference type="ARBA" id="ARBA00022490"/>
    </source>
</evidence>
<keyword evidence="4" id="KW-0132">Cell division</keyword>
<dbReference type="Pfam" id="PF25762">
    <property type="entry name" value="HAUS1"/>
    <property type="match status" value="1"/>
</dbReference>
<evidence type="ECO:0000313" key="12">
    <source>
        <dbReference type="Proteomes" id="UP000295703"/>
    </source>
</evidence>
<evidence type="ECO:0008006" key="13">
    <source>
        <dbReference type="Google" id="ProtNLM"/>
    </source>
</evidence>
<dbReference type="AlphaFoldDB" id="A0A4R8Q3F3"/>
<comment type="caution">
    <text evidence="11">The sequence shown here is derived from an EMBL/GenBank/DDBJ whole genome shotgun (WGS) entry which is preliminary data.</text>
</comment>
<organism evidence="11 12">
    <name type="scientific">Colletotrichum trifolii</name>
    <dbReference type="NCBI Taxonomy" id="5466"/>
    <lineage>
        <taxon>Eukaryota</taxon>
        <taxon>Fungi</taxon>
        <taxon>Dikarya</taxon>
        <taxon>Ascomycota</taxon>
        <taxon>Pezizomycotina</taxon>
        <taxon>Sordariomycetes</taxon>
        <taxon>Hypocreomycetidae</taxon>
        <taxon>Glomerellales</taxon>
        <taxon>Glomerellaceae</taxon>
        <taxon>Colletotrichum</taxon>
        <taxon>Colletotrichum orbiculare species complex</taxon>
    </lineage>
</organism>
<evidence type="ECO:0000256" key="4">
    <source>
        <dbReference type="ARBA" id="ARBA00022618"/>
    </source>
</evidence>
<evidence type="ECO:0000256" key="1">
    <source>
        <dbReference type="ARBA" id="ARBA00004186"/>
    </source>
</evidence>
<keyword evidence="7" id="KW-0175">Coiled coil</keyword>
<keyword evidence="6" id="KW-0498">Mitosis</keyword>
<dbReference type="GO" id="GO:0051301">
    <property type="term" value="P:cell division"/>
    <property type="evidence" value="ECO:0007669"/>
    <property type="project" value="UniProtKB-KW"/>
</dbReference>
<evidence type="ECO:0000256" key="6">
    <source>
        <dbReference type="ARBA" id="ARBA00022776"/>
    </source>
</evidence>
<proteinExistence type="inferred from homology"/>
<dbReference type="GO" id="GO:0051225">
    <property type="term" value="P:spindle assembly"/>
    <property type="evidence" value="ECO:0007669"/>
    <property type="project" value="InterPro"/>
</dbReference>
<evidence type="ECO:0000256" key="8">
    <source>
        <dbReference type="ARBA" id="ARBA00023212"/>
    </source>
</evidence>
<comment type="similarity">
    <text evidence="2">Belongs to the HAUS1 family.</text>
</comment>
<keyword evidence="3" id="KW-0963">Cytoplasm</keyword>
<keyword evidence="8" id="KW-0206">Cytoskeleton</keyword>
<name>A0A4R8Q3F3_COLTR</name>
<evidence type="ECO:0000313" key="11">
    <source>
        <dbReference type="EMBL" id="TDZ32832.1"/>
    </source>
</evidence>
<dbReference type="GO" id="GO:0005819">
    <property type="term" value="C:spindle"/>
    <property type="evidence" value="ECO:0007669"/>
    <property type="project" value="UniProtKB-SubCell"/>
</dbReference>
<evidence type="ECO:0000256" key="9">
    <source>
        <dbReference type="ARBA" id="ARBA00023306"/>
    </source>
</evidence>
<dbReference type="PANTHER" id="PTHR31570:SF1">
    <property type="entry name" value="HAUS AUGMIN-LIKE COMPLEX SUBUNIT 1"/>
    <property type="match status" value="1"/>
</dbReference>
<accession>A0A4R8Q3F3</accession>
<sequence length="309" mass="34605">MSHLTQSTAIFSPSVARIAASTAKDWSFVDAWLASRFQGRPIPPFERNPDTLKALLVLATLNETVDEERDLVGRAEASALRELSATRGSPGSSAVTADFVSPIEVREKVLTALQDNLTREGTAALTSMATLSCQLSIPYPDVETLGNSMLQCHAQASDLEQIRVRVHVLANHIQQEFATADDILRTLRSDDYKPTNDMARHNLDIQRKIKAMAARMPERKDRPTSLDQPPDHPHRTIQQITQQENDYIKLLAQKKGLDSQVDQFSSLPDDVKQARIELEQLRVELQTVTQHRDTIFEGLIERASPHKSR</sequence>
<gene>
    <name evidence="11" type="ORF">CTRI78_v011724</name>
</gene>
<comment type="subcellular location">
    <subcellularLocation>
        <location evidence="1">Cytoplasm</location>
        <location evidence="1">Cytoskeleton</location>
        <location evidence="1">Spindle</location>
    </subcellularLocation>
</comment>